<feature type="chain" id="PRO_5032932538" description="Thiol:disulfide interchange protein DsbD N-terminal domain-containing protein" evidence="1">
    <location>
        <begin position="22"/>
        <end position="179"/>
    </location>
</feature>
<sequence>MAATRIAFLIFLFSWNVEAFAFDPAKDFGRGSKENHVHVDAMADPNKAVPGDLFELRIWLEMDEGWHIYSLESSPGEKEFSTRIEIFDSRFLPQGNWREPSPEIMLDGALGRVVKTHKNLIEFRRHYWVPRNMAEGRYPLLGSIEYRACDNRICTLPTLEKFTANLQILNPSLKLDRVD</sequence>
<evidence type="ECO:0008006" key="4">
    <source>
        <dbReference type="Google" id="ProtNLM"/>
    </source>
</evidence>
<evidence type="ECO:0000313" key="2">
    <source>
        <dbReference type="EMBL" id="QPJ66429.1"/>
    </source>
</evidence>
<dbReference type="KEGG" id="nva:G3M78_13900"/>
<dbReference type="AlphaFoldDB" id="A0A7T0C4H8"/>
<gene>
    <name evidence="2" type="ORF">G3M78_13900</name>
</gene>
<evidence type="ECO:0000313" key="3">
    <source>
        <dbReference type="Proteomes" id="UP000594464"/>
    </source>
</evidence>
<name>A0A7T0C4H8_9BACT</name>
<organism evidence="2 3">
    <name type="scientific">Candidatus Nitrohelix vancouverensis</name>
    <dbReference type="NCBI Taxonomy" id="2705534"/>
    <lineage>
        <taxon>Bacteria</taxon>
        <taxon>Pseudomonadati</taxon>
        <taxon>Nitrospinota/Tectimicrobiota group</taxon>
        <taxon>Nitrospinota</taxon>
        <taxon>Nitrospinia</taxon>
        <taxon>Nitrospinales</taxon>
        <taxon>Nitrospinaceae</taxon>
        <taxon>Candidatus Nitrohelix</taxon>
    </lineage>
</organism>
<keyword evidence="1" id="KW-0732">Signal</keyword>
<dbReference type="Proteomes" id="UP000594464">
    <property type="component" value="Chromosome"/>
</dbReference>
<dbReference type="EMBL" id="CP048620">
    <property type="protein sequence ID" value="QPJ66429.1"/>
    <property type="molecule type" value="Genomic_DNA"/>
</dbReference>
<reference evidence="3" key="1">
    <citation type="submission" date="2020-02" db="EMBL/GenBank/DDBJ databases">
        <title>Genomic and physiological characterization of two novel Nitrospinaceae genera.</title>
        <authorList>
            <person name="Mueller A.J."/>
            <person name="Jung M.-Y."/>
            <person name="Strachan C.R."/>
            <person name="Herbold C.W."/>
            <person name="Kirkegaard R.H."/>
            <person name="Daims H."/>
        </authorList>
    </citation>
    <scope>NUCLEOTIDE SEQUENCE [LARGE SCALE GENOMIC DNA]</scope>
</reference>
<protein>
    <recommendedName>
        <fullName evidence="4">Thiol:disulfide interchange protein DsbD N-terminal domain-containing protein</fullName>
    </recommendedName>
</protein>
<feature type="signal peptide" evidence="1">
    <location>
        <begin position="1"/>
        <end position="21"/>
    </location>
</feature>
<evidence type="ECO:0000256" key="1">
    <source>
        <dbReference type="SAM" id="SignalP"/>
    </source>
</evidence>
<accession>A0A7T0C4H8</accession>
<proteinExistence type="predicted"/>